<dbReference type="EMBL" id="BAAFGZ010000061">
    <property type="protein sequence ID" value="GAB0133941.1"/>
    <property type="molecule type" value="Genomic_DNA"/>
</dbReference>
<gene>
    <name evidence="2" type="primary">g2332</name>
    <name evidence="2" type="ORF">EsDP_00002332</name>
</gene>
<keyword evidence="3" id="KW-1185">Reference proteome</keyword>
<feature type="region of interest" description="Disordered" evidence="1">
    <location>
        <begin position="192"/>
        <end position="224"/>
    </location>
</feature>
<sequence length="224" mass="24168">MARSAPGLAPTTPTDAHLNMGLANGGACLPQGPGAPASISPPPPTLGKRKAETQDNERLSKRLSLLNIERNGPKLYVPVETPTIAPVEQTADTLAQAPAGDSMQVDDSKHKVYIFNMDDELSSESEDEEGKLVFLPDIGKHLRDNRIPAHILANGEGELAGMQMVLYSDPKSLTVPEERDGVRKAIIEARQRAREKQRLEREGGRTMASGAVPTGNEDDEMDLD</sequence>
<dbReference type="InterPro" id="IPR046591">
    <property type="entry name" value="DUF6649"/>
</dbReference>
<protein>
    <submittedName>
        <fullName evidence="2">Uncharacterized protein</fullName>
    </submittedName>
</protein>
<proteinExistence type="predicted"/>
<evidence type="ECO:0000313" key="3">
    <source>
        <dbReference type="Proteomes" id="UP001562357"/>
    </source>
</evidence>
<name>A0ABQ0CKG6_9HYPO</name>
<comment type="caution">
    <text evidence="2">The sequence shown here is derived from an EMBL/GenBank/DDBJ whole genome shotgun (WGS) entry which is preliminary data.</text>
</comment>
<reference evidence="3" key="1">
    <citation type="submission" date="2024-06" db="EMBL/GenBank/DDBJ databases">
        <title>Draft Genome Sequences of Epichloe bromicola Strains Isolated from Elymus ciliaris.</title>
        <authorList>
            <consortium name="Epichloe bromicola genome sequencing consortium"/>
            <person name="Miura A."/>
            <person name="Imano S."/>
            <person name="Ashida A."/>
            <person name="Sato I."/>
            <person name="Chiba S."/>
            <person name="Tanaka A."/>
            <person name="Camagna M."/>
            <person name="Takemoto D."/>
        </authorList>
    </citation>
    <scope>NUCLEOTIDE SEQUENCE [LARGE SCALE GENOMIC DNA]</scope>
    <source>
        <strain evidence="3">DP</strain>
    </source>
</reference>
<feature type="compositionally biased region" description="Basic and acidic residues" evidence="1">
    <location>
        <begin position="49"/>
        <end position="58"/>
    </location>
</feature>
<feature type="region of interest" description="Disordered" evidence="1">
    <location>
        <begin position="1"/>
        <end position="58"/>
    </location>
</feature>
<accession>A0ABQ0CKG6</accession>
<evidence type="ECO:0000256" key="1">
    <source>
        <dbReference type="SAM" id="MobiDB-lite"/>
    </source>
</evidence>
<evidence type="ECO:0000313" key="2">
    <source>
        <dbReference type="EMBL" id="GAB0133941.1"/>
    </source>
</evidence>
<dbReference type="Proteomes" id="UP001562357">
    <property type="component" value="Unassembled WGS sequence"/>
</dbReference>
<dbReference type="Pfam" id="PF20354">
    <property type="entry name" value="DUF6649"/>
    <property type="match status" value="1"/>
</dbReference>
<feature type="compositionally biased region" description="Basic and acidic residues" evidence="1">
    <location>
        <begin position="192"/>
        <end position="204"/>
    </location>
</feature>
<organism evidence="2 3">
    <name type="scientific">Epichloe bromicola</name>
    <dbReference type="NCBI Taxonomy" id="79588"/>
    <lineage>
        <taxon>Eukaryota</taxon>
        <taxon>Fungi</taxon>
        <taxon>Dikarya</taxon>
        <taxon>Ascomycota</taxon>
        <taxon>Pezizomycotina</taxon>
        <taxon>Sordariomycetes</taxon>
        <taxon>Hypocreomycetidae</taxon>
        <taxon>Hypocreales</taxon>
        <taxon>Clavicipitaceae</taxon>
        <taxon>Epichloe</taxon>
    </lineage>
</organism>